<feature type="region of interest" description="Disordered" evidence="1">
    <location>
        <begin position="31"/>
        <end position="72"/>
    </location>
</feature>
<reference evidence="2" key="1">
    <citation type="submission" date="2021-01" db="EMBL/GenBank/DDBJ databases">
        <authorList>
            <person name="Corre E."/>
            <person name="Pelletier E."/>
            <person name="Niang G."/>
            <person name="Scheremetjew M."/>
            <person name="Finn R."/>
            <person name="Kale V."/>
            <person name="Holt S."/>
            <person name="Cochrane G."/>
            <person name="Meng A."/>
            <person name="Brown T."/>
            <person name="Cohen L."/>
        </authorList>
    </citation>
    <scope>NUCLEOTIDE SEQUENCE</scope>
    <source>
        <strain evidence="2">10249 10 AB</strain>
    </source>
</reference>
<protein>
    <submittedName>
        <fullName evidence="2">Uncharacterized protein</fullName>
    </submittedName>
</protein>
<dbReference type="EMBL" id="HBIX01002866">
    <property type="protein sequence ID" value="CAE0709446.1"/>
    <property type="molecule type" value="Transcribed_RNA"/>
</dbReference>
<evidence type="ECO:0000313" key="2">
    <source>
        <dbReference type="EMBL" id="CAE0709446.1"/>
    </source>
</evidence>
<feature type="compositionally biased region" description="Basic and acidic residues" evidence="1">
    <location>
        <begin position="44"/>
        <end position="53"/>
    </location>
</feature>
<dbReference type="AlphaFoldDB" id="A0A7S4AB11"/>
<proteinExistence type="predicted"/>
<name>A0A7S4AB11_9STRA</name>
<organism evidence="2">
    <name type="scientific">Pseudo-nitzschia australis</name>
    <dbReference type="NCBI Taxonomy" id="44445"/>
    <lineage>
        <taxon>Eukaryota</taxon>
        <taxon>Sar</taxon>
        <taxon>Stramenopiles</taxon>
        <taxon>Ochrophyta</taxon>
        <taxon>Bacillariophyta</taxon>
        <taxon>Bacillariophyceae</taxon>
        <taxon>Bacillariophycidae</taxon>
        <taxon>Bacillariales</taxon>
        <taxon>Bacillariaceae</taxon>
        <taxon>Pseudo-nitzschia</taxon>
    </lineage>
</organism>
<accession>A0A7S4AB11</accession>
<gene>
    <name evidence="2" type="ORF">PAUS00366_LOCUS2166</name>
</gene>
<evidence type="ECO:0000256" key="1">
    <source>
        <dbReference type="SAM" id="MobiDB-lite"/>
    </source>
</evidence>
<sequence>MTISAYEQLRLDRIKRNHERLKELGLDKYVMKRPKKNKQRTKRLLVERGEERRSKRRQPSKKDKENDPGNGCDFVVMLDYNDAGDGEEKVAKQQYDRQHYHFGNDKTDGSKQHFPLKRRRTNIPEEYKLSEKDRASLAGSADSNFMAKFQEFLESQNRISPQNVRNVMRQARKLASGEGIRYESPRYGWEEGCYFQRGVKITPMSDLVELMKEGQECEDRWGRDHGNGWLLSHPLKKLLLFQQFILENPDFLTSALRLKDYCEW</sequence>
<feature type="compositionally biased region" description="Basic residues" evidence="1">
    <location>
        <begin position="31"/>
        <end position="43"/>
    </location>
</feature>